<protein>
    <recommendedName>
        <fullName evidence="7">Ion transport domain-containing protein</fullName>
    </recommendedName>
</protein>
<feature type="region of interest" description="Disordered" evidence="3">
    <location>
        <begin position="763"/>
        <end position="796"/>
    </location>
</feature>
<name>A0A067CNS4_SAPPC</name>
<keyword evidence="1" id="KW-0677">Repeat</keyword>
<keyword evidence="4" id="KW-0812">Transmembrane</keyword>
<evidence type="ECO:0008006" key="7">
    <source>
        <dbReference type="Google" id="ProtNLM"/>
    </source>
</evidence>
<dbReference type="GO" id="GO:0098703">
    <property type="term" value="P:calcium ion import across plasma membrane"/>
    <property type="evidence" value="ECO:0007669"/>
    <property type="project" value="TreeGrafter"/>
</dbReference>
<dbReference type="AlphaFoldDB" id="A0A067CNS4"/>
<dbReference type="InterPro" id="IPR024862">
    <property type="entry name" value="TRPV"/>
</dbReference>
<dbReference type="OrthoDB" id="10426140at2759"/>
<dbReference type="KEGG" id="spar:SPRG_06711"/>
<feature type="compositionally biased region" description="Basic and acidic residues" evidence="3">
    <location>
        <begin position="776"/>
        <end position="796"/>
    </location>
</feature>
<keyword evidence="4" id="KW-1133">Transmembrane helix</keyword>
<dbReference type="GO" id="GO:0005886">
    <property type="term" value="C:plasma membrane"/>
    <property type="evidence" value="ECO:0007669"/>
    <property type="project" value="TreeGrafter"/>
</dbReference>
<dbReference type="RefSeq" id="XP_012200911.1">
    <property type="nucleotide sequence ID" value="XM_012345521.1"/>
</dbReference>
<dbReference type="GeneID" id="24129042"/>
<dbReference type="GO" id="GO:0005216">
    <property type="term" value="F:monoatomic ion channel activity"/>
    <property type="evidence" value="ECO:0007669"/>
    <property type="project" value="InterPro"/>
</dbReference>
<feature type="transmembrane region" description="Helical" evidence="4">
    <location>
        <begin position="178"/>
        <end position="198"/>
    </location>
</feature>
<feature type="transmembrane region" description="Helical" evidence="4">
    <location>
        <begin position="404"/>
        <end position="426"/>
    </location>
</feature>
<evidence type="ECO:0000256" key="1">
    <source>
        <dbReference type="ARBA" id="ARBA00022737"/>
    </source>
</evidence>
<feature type="coiled-coil region" evidence="2">
    <location>
        <begin position="717"/>
        <end position="748"/>
    </location>
</feature>
<organism evidence="5 6">
    <name type="scientific">Saprolegnia parasitica (strain CBS 223.65)</name>
    <dbReference type="NCBI Taxonomy" id="695850"/>
    <lineage>
        <taxon>Eukaryota</taxon>
        <taxon>Sar</taxon>
        <taxon>Stramenopiles</taxon>
        <taxon>Oomycota</taxon>
        <taxon>Saprolegniomycetes</taxon>
        <taxon>Saprolegniales</taxon>
        <taxon>Saprolegniaceae</taxon>
        <taxon>Saprolegnia</taxon>
    </lineage>
</organism>
<feature type="transmembrane region" description="Helical" evidence="4">
    <location>
        <begin position="373"/>
        <end position="392"/>
    </location>
</feature>
<keyword evidence="6" id="KW-1185">Reference proteome</keyword>
<accession>A0A067CNS4</accession>
<proteinExistence type="predicted"/>
<evidence type="ECO:0000256" key="2">
    <source>
        <dbReference type="SAM" id="Coils"/>
    </source>
</evidence>
<evidence type="ECO:0000256" key="3">
    <source>
        <dbReference type="SAM" id="MobiDB-lite"/>
    </source>
</evidence>
<sequence>MRAVLNTKNDHTTKNTLLQIQAILEEEVQVRGSPEFRAAFAVHLARKDTDEAFTKQAFRKAIACSPALGRMFLNDCVTLDRRVMRFSQLEHVYGTTADTSALHAILNLQSPDPALLLDAKTECLEHVVMLRILQIKWELFGQRKYFEQLLMNTLLLVTMTTSSLLVDEASVATNWIPMAVGTLAFVSTVVGYIVLQLLRPASLYRLARYCYDGRLSLDVSASIPHLPKHKTRARVLLVRAWMGLSLLIALPVMALLLLSGVASAYPSCNHLVLWCTSLYFVVTELEEMASSSTTVYWSSRVNQAQLLTNLAVLLVFVPMKFGLLPAPWAVQTGVGGAITIGLWMLSLQFLEVVPAAGYLLPMMSKLLDDVRNFFIFFGVVQMGLTITFYQLFRDQDVDAFNTLGSSFVTTYFVAFGQLPLDALGAFDATDGFLSNCTLLLMMLHSAVVCILLLNVLLAMMNQTVDGGLEKAKTEALTSYAQCILRLEQSMRLDADATQELLHLIDSKTHARVLNPIFSEVVSKLDISLRPELEASIRHDNTRKRLWKTTLTSLQATIAEHIDDVTTKLRRVEHFSTDPNILRGFQPELEAIAVAEKALASLFAEADKHRGDDTSAKLASHKTSICDVIEALCAKIDKLWSDETTPWKMAMNARTECVVLFRLVAATTVDQLVQSMTAQINESLDAVVVPLVTVTETTYQHQQVGVEKNTDDSGGIQRIELQALFAALETKLNEQNQALETTLRQQNQAVVRQLTTALEQFVRAPGSPIHTQSHPVLDPRHRESSSVDTEHDSIYLL</sequence>
<feature type="transmembrane region" description="Helical" evidence="4">
    <location>
        <begin position="340"/>
        <end position="361"/>
    </location>
</feature>
<feature type="transmembrane region" description="Helical" evidence="4">
    <location>
        <begin position="264"/>
        <end position="285"/>
    </location>
</feature>
<feature type="transmembrane region" description="Helical" evidence="4">
    <location>
        <begin position="438"/>
        <end position="460"/>
    </location>
</feature>
<feature type="transmembrane region" description="Helical" evidence="4">
    <location>
        <begin position="149"/>
        <end position="166"/>
    </location>
</feature>
<dbReference type="Proteomes" id="UP000030745">
    <property type="component" value="Unassembled WGS sequence"/>
</dbReference>
<keyword evidence="4" id="KW-0472">Membrane</keyword>
<evidence type="ECO:0000313" key="5">
    <source>
        <dbReference type="EMBL" id="KDO28472.1"/>
    </source>
</evidence>
<dbReference type="EMBL" id="KK583211">
    <property type="protein sequence ID" value="KDO28472.1"/>
    <property type="molecule type" value="Genomic_DNA"/>
</dbReference>
<dbReference type="PANTHER" id="PTHR10582:SF2">
    <property type="entry name" value="INACTIVE"/>
    <property type="match status" value="1"/>
</dbReference>
<feature type="transmembrane region" description="Helical" evidence="4">
    <location>
        <begin position="306"/>
        <end position="328"/>
    </location>
</feature>
<feature type="transmembrane region" description="Helical" evidence="4">
    <location>
        <begin position="236"/>
        <end position="258"/>
    </location>
</feature>
<evidence type="ECO:0000313" key="6">
    <source>
        <dbReference type="Proteomes" id="UP000030745"/>
    </source>
</evidence>
<gene>
    <name evidence="5" type="ORF">SPRG_06711</name>
</gene>
<dbReference type="PANTHER" id="PTHR10582">
    <property type="entry name" value="TRANSIENT RECEPTOR POTENTIAL ION CHANNEL PROTEIN"/>
    <property type="match status" value="1"/>
</dbReference>
<evidence type="ECO:0000256" key="4">
    <source>
        <dbReference type="SAM" id="Phobius"/>
    </source>
</evidence>
<reference evidence="5 6" key="1">
    <citation type="journal article" date="2013" name="PLoS Genet.">
        <title>Distinctive expansion of potential virulence genes in the genome of the oomycete fish pathogen Saprolegnia parasitica.</title>
        <authorList>
            <person name="Jiang R.H."/>
            <person name="de Bruijn I."/>
            <person name="Haas B.J."/>
            <person name="Belmonte R."/>
            <person name="Lobach L."/>
            <person name="Christie J."/>
            <person name="van den Ackerveken G."/>
            <person name="Bottin A."/>
            <person name="Bulone V."/>
            <person name="Diaz-Moreno S.M."/>
            <person name="Dumas B."/>
            <person name="Fan L."/>
            <person name="Gaulin E."/>
            <person name="Govers F."/>
            <person name="Grenville-Briggs L.J."/>
            <person name="Horner N.R."/>
            <person name="Levin J.Z."/>
            <person name="Mammella M."/>
            <person name="Meijer H.J."/>
            <person name="Morris P."/>
            <person name="Nusbaum C."/>
            <person name="Oome S."/>
            <person name="Phillips A.J."/>
            <person name="van Rooyen D."/>
            <person name="Rzeszutek E."/>
            <person name="Saraiva M."/>
            <person name="Secombes C.J."/>
            <person name="Seidl M.F."/>
            <person name="Snel B."/>
            <person name="Stassen J.H."/>
            <person name="Sykes S."/>
            <person name="Tripathy S."/>
            <person name="van den Berg H."/>
            <person name="Vega-Arreguin J.C."/>
            <person name="Wawra S."/>
            <person name="Young S.K."/>
            <person name="Zeng Q."/>
            <person name="Dieguez-Uribeondo J."/>
            <person name="Russ C."/>
            <person name="Tyler B.M."/>
            <person name="van West P."/>
        </authorList>
    </citation>
    <scope>NUCLEOTIDE SEQUENCE [LARGE SCALE GENOMIC DNA]</scope>
    <source>
        <strain evidence="5 6">CBS 223.65</strain>
    </source>
</reference>
<keyword evidence="2" id="KW-0175">Coiled coil</keyword>
<dbReference type="VEuPathDB" id="FungiDB:SPRG_06711"/>